<dbReference type="EMBL" id="UGKT01000001">
    <property type="protein sequence ID" value="STT03524.1"/>
    <property type="molecule type" value="Genomic_DNA"/>
</dbReference>
<keyword evidence="2 5" id="KW-0812">Transmembrane</keyword>
<dbReference type="EMBL" id="UKGE01000022">
    <property type="protein sequence ID" value="SXN33447.1"/>
    <property type="molecule type" value="Genomic_DNA"/>
</dbReference>
<evidence type="ECO:0000313" key="11">
    <source>
        <dbReference type="EMBL" id="SYH28793.1"/>
    </source>
</evidence>
<dbReference type="EMBL" id="UIXM01000052">
    <property type="protein sequence ID" value="SVS29998.1"/>
    <property type="molecule type" value="Genomic_DNA"/>
</dbReference>
<comment type="subcellular location">
    <subcellularLocation>
        <location evidence="1">Endomembrane system</location>
        <topology evidence="1">Multi-pass membrane protein</topology>
    </subcellularLocation>
</comment>
<evidence type="ECO:0000313" key="10">
    <source>
        <dbReference type="EMBL" id="SXN33447.1"/>
    </source>
</evidence>
<evidence type="ECO:0000313" key="9">
    <source>
        <dbReference type="EMBL" id="SVS29998.1"/>
    </source>
</evidence>
<dbReference type="EMBL" id="ULCI01000010">
    <property type="protein sequence ID" value="SYR40165.1"/>
    <property type="molecule type" value="Genomic_DNA"/>
</dbReference>
<evidence type="ECO:0000313" key="12">
    <source>
        <dbReference type="EMBL" id="SYR40165.1"/>
    </source>
</evidence>
<name>A0A0C7K746_KLEPN</name>
<reference evidence="15 16" key="3">
    <citation type="submission" date="2018-08" db="EMBL/GenBank/DDBJ databases">
        <authorList>
            <consortium name="Pathogen Informatics"/>
        </authorList>
    </citation>
    <scope>NUCLEOTIDE SEQUENCE [LARGE SCALE GENOMIC DNA]</scope>
    <source>
        <strain evidence="10 18">EuSCAPE_AT029</strain>
        <strain evidence="9 17">EuSCAPE_GR114</strain>
        <strain evidence="12 15">EuSCAPE_HU047</strain>
        <strain evidence="11 16">EuSCAPE_IT093</strain>
    </source>
</reference>
<evidence type="ECO:0000313" key="6">
    <source>
        <dbReference type="EMBL" id="NGN73783.1"/>
    </source>
</evidence>
<gene>
    <name evidence="7" type="ORF">B6I68_22385</name>
    <name evidence="6" type="ORF">G4V31_16800</name>
    <name evidence="8" type="ORF">NCTC13443_03889</name>
    <name evidence="10" type="ORF">SAMEA3499901_04503</name>
    <name evidence="11" type="ORF">SAMEA3515122_01277</name>
    <name evidence="12" type="ORF">SAMEA3538828_02720</name>
    <name evidence="9" type="ORF">SAMEA3649733_05759</name>
</gene>
<evidence type="ECO:0000313" key="8">
    <source>
        <dbReference type="EMBL" id="STT03524.1"/>
    </source>
</evidence>
<evidence type="ECO:0000313" key="13">
    <source>
        <dbReference type="Proteomes" id="UP000234439"/>
    </source>
</evidence>
<evidence type="ECO:0000313" key="17">
    <source>
        <dbReference type="Proteomes" id="UP000259497"/>
    </source>
</evidence>
<dbReference type="PANTHER" id="PTHR12714:SF24">
    <property type="entry name" value="SLR1182 PROTEIN"/>
    <property type="match status" value="1"/>
</dbReference>
<reference evidence="7 13" key="1">
    <citation type="journal article" date="2017" name="J. Infect. Dis.">
        <title>An Analysis of the Epidemic of Klebsiella pneumoniae Carbapenemase-Producing K. pneumoniae: Convergence of Two Evolutionary Mechanisms Creates the Perfect Storm.</title>
        <authorList>
            <person name="Rojas L.J."/>
            <person name="Weinstock G.M."/>
            <person name="De La Cadena E."/>
            <person name="Diaz L."/>
            <person name="Rios R."/>
            <person name="Hanson B.M."/>
            <person name="Brown J.S."/>
            <person name="Vats P."/>
            <person name="Phillips D.S."/>
            <person name="Nguyen H."/>
            <person name="Hujer K.M."/>
            <person name="Correa A."/>
            <person name="Adams M.D."/>
            <person name="Perez F."/>
            <person name="Sodergren E."/>
            <person name="Narechania A."/>
            <person name="Planet P.J."/>
            <person name="Villegas M.V."/>
            <person name="Bonomo R.A."/>
            <person name="Arias C.A."/>
        </authorList>
    </citation>
    <scope>NUCLEOTIDE SEQUENCE [LARGE SCALE GENOMIC DNA]</scope>
    <source>
        <strain evidence="7 13">COL-Kpn30</strain>
    </source>
</reference>
<protein>
    <submittedName>
        <fullName evidence="6">Isoprenylcysteine carboxylmethyltransferase family protein</fullName>
    </submittedName>
</protein>
<dbReference type="GO" id="GO:0016740">
    <property type="term" value="F:transferase activity"/>
    <property type="evidence" value="ECO:0007669"/>
    <property type="project" value="UniProtKB-ARBA"/>
</dbReference>
<evidence type="ECO:0000256" key="3">
    <source>
        <dbReference type="ARBA" id="ARBA00022989"/>
    </source>
</evidence>
<dbReference type="Gene3D" id="1.20.120.1630">
    <property type="match status" value="1"/>
</dbReference>
<evidence type="ECO:0000313" key="15">
    <source>
        <dbReference type="Proteomes" id="UP000258253"/>
    </source>
</evidence>
<evidence type="ECO:0000313" key="16">
    <source>
        <dbReference type="Proteomes" id="UP000258673"/>
    </source>
</evidence>
<reference evidence="8 14" key="2">
    <citation type="submission" date="2018-06" db="EMBL/GenBank/DDBJ databases">
        <authorList>
            <consortium name="Pathogen Informatics"/>
            <person name="Doyle S."/>
        </authorList>
    </citation>
    <scope>NUCLEOTIDE SEQUENCE [LARGE SCALE GENOMIC DNA]</scope>
    <source>
        <strain evidence="8 14">NCTC13443</strain>
    </source>
</reference>
<feature type="transmembrane region" description="Helical" evidence="5">
    <location>
        <begin position="98"/>
        <end position="131"/>
    </location>
</feature>
<dbReference type="EMBL" id="NCMJ01000128">
    <property type="protein sequence ID" value="PLE25363.1"/>
    <property type="molecule type" value="Genomic_DNA"/>
</dbReference>
<evidence type="ECO:0000313" key="14">
    <source>
        <dbReference type="Proteomes" id="UP000255518"/>
    </source>
</evidence>
<dbReference type="Proteomes" id="UP000258673">
    <property type="component" value="Unassembled WGS sequence"/>
</dbReference>
<dbReference type="Proteomes" id="UP000255518">
    <property type="component" value="Unassembled WGS sequence"/>
</dbReference>
<proteinExistence type="predicted"/>
<evidence type="ECO:0000313" key="18">
    <source>
        <dbReference type="Proteomes" id="UP000259975"/>
    </source>
</evidence>
<dbReference type="RefSeq" id="WP_004179859.1">
    <property type="nucleotide sequence ID" value="NZ_BAACAF010000001.1"/>
</dbReference>
<dbReference type="Proteomes" id="UP000259975">
    <property type="component" value="Unassembled WGS sequence"/>
</dbReference>
<dbReference type="InterPro" id="IPR007318">
    <property type="entry name" value="Phopholipid_MeTrfase"/>
</dbReference>
<dbReference type="Proteomes" id="UP000479475">
    <property type="component" value="Unassembled WGS sequence"/>
</dbReference>
<evidence type="ECO:0000256" key="1">
    <source>
        <dbReference type="ARBA" id="ARBA00004127"/>
    </source>
</evidence>
<dbReference type="PANTHER" id="PTHR12714">
    <property type="entry name" value="PROTEIN-S ISOPRENYLCYSTEINE O-METHYLTRANSFERASE"/>
    <property type="match status" value="1"/>
</dbReference>
<organism evidence="12 15">
    <name type="scientific">Klebsiella pneumoniae</name>
    <dbReference type="NCBI Taxonomy" id="573"/>
    <lineage>
        <taxon>Bacteria</taxon>
        <taxon>Pseudomonadati</taxon>
        <taxon>Pseudomonadota</taxon>
        <taxon>Gammaproteobacteria</taxon>
        <taxon>Enterobacterales</taxon>
        <taxon>Enterobacteriaceae</taxon>
        <taxon>Klebsiella/Raoultella group</taxon>
        <taxon>Klebsiella</taxon>
        <taxon>Klebsiella pneumoniae complex</taxon>
    </lineage>
</organism>
<feature type="transmembrane region" description="Helical" evidence="5">
    <location>
        <begin position="12"/>
        <end position="30"/>
    </location>
</feature>
<accession>A0A0C7K746</accession>
<evidence type="ECO:0000313" key="19">
    <source>
        <dbReference type="Proteomes" id="UP000479475"/>
    </source>
</evidence>
<dbReference type="EMBL" id="UKUT01000002">
    <property type="protein sequence ID" value="SYH28793.1"/>
    <property type="molecule type" value="Genomic_DNA"/>
</dbReference>
<dbReference type="Pfam" id="PF04191">
    <property type="entry name" value="PEMT"/>
    <property type="match status" value="1"/>
</dbReference>
<dbReference type="Proteomes" id="UP000234439">
    <property type="component" value="Unassembled WGS sequence"/>
</dbReference>
<feature type="transmembrane region" description="Helical" evidence="5">
    <location>
        <begin position="42"/>
        <end position="68"/>
    </location>
</feature>
<dbReference type="Proteomes" id="UP000258253">
    <property type="component" value="Unassembled WGS sequence"/>
</dbReference>
<dbReference type="AlphaFoldDB" id="A0A0C7K746"/>
<dbReference type="EMBL" id="JAAKYD010000015">
    <property type="protein sequence ID" value="NGN73783.1"/>
    <property type="molecule type" value="Genomic_DNA"/>
</dbReference>
<sequence>MYRMRDIARKGLAPPVLLLLCLLINIWARWPILMHIDEVFTISWRVCTALVTGGISLVLSLTGLVTLISNQTTLNALHPERTSMLVTRGCFRFSRNPVYLGFIGLHIALALLLSSVIGLMITPFLILLLSILHIQVEEAGMQQLFGRQWEEYCNNTPRWFSLASLYAVIKGRAK</sequence>
<dbReference type="Proteomes" id="UP000259497">
    <property type="component" value="Unassembled WGS sequence"/>
</dbReference>
<reference evidence="6 19" key="4">
    <citation type="submission" date="2020-02" db="EMBL/GenBank/DDBJ databases">
        <title>Klebsiella pneumoniae genome sequencing and assembly.</title>
        <authorList>
            <person name="Starkova P.S."/>
            <person name="Sulyan O.S."/>
            <person name="Likholetova D.V."/>
            <person name="Ageevets V.A."/>
            <person name="Lazareva I.V."/>
            <person name="Sopova J.V."/>
            <person name="Sidorenko S.V."/>
        </authorList>
    </citation>
    <scope>NUCLEOTIDE SEQUENCE [LARGE SCALE GENOMIC DNA]</scope>
    <source>
        <strain evidence="6 19">2429</strain>
    </source>
</reference>
<evidence type="ECO:0000256" key="2">
    <source>
        <dbReference type="ARBA" id="ARBA00022692"/>
    </source>
</evidence>
<keyword evidence="3 5" id="KW-1133">Transmembrane helix</keyword>
<evidence type="ECO:0000256" key="5">
    <source>
        <dbReference type="SAM" id="Phobius"/>
    </source>
</evidence>
<dbReference type="KEGG" id="kpx:PMK1_04047"/>
<dbReference type="GO" id="GO:0012505">
    <property type="term" value="C:endomembrane system"/>
    <property type="evidence" value="ECO:0007669"/>
    <property type="project" value="UniProtKB-SubCell"/>
</dbReference>
<evidence type="ECO:0000313" key="7">
    <source>
        <dbReference type="EMBL" id="PLE25363.1"/>
    </source>
</evidence>
<evidence type="ECO:0000256" key="4">
    <source>
        <dbReference type="ARBA" id="ARBA00023136"/>
    </source>
</evidence>
<keyword evidence="4 5" id="KW-0472">Membrane</keyword>